<evidence type="ECO:0000256" key="1">
    <source>
        <dbReference type="ARBA" id="ARBA00001974"/>
    </source>
</evidence>
<dbReference type="Gene3D" id="3.30.9.10">
    <property type="entry name" value="D-Amino Acid Oxidase, subunit A, domain 2"/>
    <property type="match status" value="1"/>
</dbReference>
<evidence type="ECO:0000256" key="3">
    <source>
        <dbReference type="ARBA" id="ARBA00022827"/>
    </source>
</evidence>
<dbReference type="Gene3D" id="3.50.50.60">
    <property type="entry name" value="FAD/NAD(P)-binding domain"/>
    <property type="match status" value="1"/>
</dbReference>
<accession>A0A7Y6TYD2</accession>
<evidence type="ECO:0000259" key="4">
    <source>
        <dbReference type="Pfam" id="PF01494"/>
    </source>
</evidence>
<dbReference type="Gene3D" id="3.40.30.120">
    <property type="match status" value="1"/>
</dbReference>
<dbReference type="NCBIfam" id="NF004780">
    <property type="entry name" value="PRK06126.1"/>
    <property type="match status" value="1"/>
</dbReference>
<dbReference type="AlphaFoldDB" id="A0A7Y6TYD2"/>
<evidence type="ECO:0000256" key="2">
    <source>
        <dbReference type="ARBA" id="ARBA00022630"/>
    </source>
</evidence>
<keyword evidence="2" id="KW-0285">Flavoprotein</keyword>
<dbReference type="Pfam" id="PF21274">
    <property type="entry name" value="Rng_hyd_C"/>
    <property type="match status" value="1"/>
</dbReference>
<gene>
    <name evidence="5" type="ORF">HQN59_20205</name>
</gene>
<comment type="caution">
    <text evidence="5">The sequence shown here is derived from an EMBL/GenBank/DDBJ whole genome shotgun (WGS) entry which is preliminary data.</text>
</comment>
<dbReference type="SUPFAM" id="SSF51905">
    <property type="entry name" value="FAD/NAD(P)-binding domain"/>
    <property type="match status" value="1"/>
</dbReference>
<keyword evidence="5" id="KW-0560">Oxidoreductase</keyword>
<dbReference type="PANTHER" id="PTHR43004">
    <property type="entry name" value="TRK SYSTEM POTASSIUM UPTAKE PROTEIN"/>
    <property type="match status" value="1"/>
</dbReference>
<reference evidence="5 6" key="1">
    <citation type="submission" date="2020-06" db="EMBL/GenBank/DDBJ databases">
        <title>Schlegella sp. ID0723 isolated from air conditioner.</title>
        <authorList>
            <person name="Kim D.Y."/>
            <person name="Kim D.-U."/>
        </authorList>
    </citation>
    <scope>NUCLEOTIDE SEQUENCE [LARGE SCALE GENOMIC DNA]</scope>
    <source>
        <strain evidence="5 6">ID0723</strain>
    </source>
</reference>
<organism evidence="5 6">
    <name type="scientific">Piscinibacter koreensis</name>
    <dbReference type="NCBI Taxonomy" id="2742824"/>
    <lineage>
        <taxon>Bacteria</taxon>
        <taxon>Pseudomonadati</taxon>
        <taxon>Pseudomonadota</taxon>
        <taxon>Betaproteobacteria</taxon>
        <taxon>Burkholderiales</taxon>
        <taxon>Sphaerotilaceae</taxon>
        <taxon>Piscinibacter</taxon>
    </lineage>
</organism>
<dbReference type="PANTHER" id="PTHR43004:SF19">
    <property type="entry name" value="BINDING MONOOXYGENASE, PUTATIVE (JCVI)-RELATED"/>
    <property type="match status" value="1"/>
</dbReference>
<dbReference type="GO" id="GO:0071949">
    <property type="term" value="F:FAD binding"/>
    <property type="evidence" value="ECO:0007669"/>
    <property type="project" value="InterPro"/>
</dbReference>
<dbReference type="InterPro" id="IPR036188">
    <property type="entry name" value="FAD/NAD-bd_sf"/>
</dbReference>
<keyword evidence="6" id="KW-1185">Reference proteome</keyword>
<protein>
    <submittedName>
        <fullName evidence="5">FAD-dependent monooxygenase</fullName>
    </submittedName>
</protein>
<dbReference type="Proteomes" id="UP000529637">
    <property type="component" value="Unassembled WGS sequence"/>
</dbReference>
<dbReference type="InterPro" id="IPR050641">
    <property type="entry name" value="RIFMO-like"/>
</dbReference>
<name>A0A7Y6TYD2_9BURK</name>
<dbReference type="PRINTS" id="PR00420">
    <property type="entry name" value="RNGMNOXGNASE"/>
</dbReference>
<dbReference type="EMBL" id="JABWMJ010000011">
    <property type="protein sequence ID" value="NUZ08089.1"/>
    <property type="molecule type" value="Genomic_DNA"/>
</dbReference>
<dbReference type="Pfam" id="PF01494">
    <property type="entry name" value="FAD_binding_3"/>
    <property type="match status" value="1"/>
</dbReference>
<keyword evidence="5" id="KW-0503">Monooxygenase</keyword>
<comment type="cofactor">
    <cofactor evidence="1">
        <name>FAD</name>
        <dbReference type="ChEBI" id="CHEBI:57692"/>
    </cofactor>
</comment>
<dbReference type="InterPro" id="IPR002938">
    <property type="entry name" value="FAD-bd"/>
</dbReference>
<feature type="domain" description="FAD-binding" evidence="4">
    <location>
        <begin position="11"/>
        <end position="371"/>
    </location>
</feature>
<sequence length="568" mass="62245">MTLSSTHDIATQVVIIGAGPGGLALAADLSSRGIRSVLIESRTEPTLHPRATLLGARSMELYRRFGIANQILAAGLPTDQRYEVIYATRLSGHVLAAYSSPSPDEYLKAHEAMTSSLRDAAWSPYFKVQIGQHALEPIVRDLVASQGQCTLMYGWQFDSFEQDDEGVRCEITCVSSGEKRVVRGAYLAGCDGGGSRVRAQLGIRYVGRGAMRRNVSYLFRSPDFLKHAAVGRANLYFMFLPGNFGVFTNIDGGNTWNYQHYVLDPNEDRDAIDAPAEIRRAMGHDFPFEILGVMRWHHHQSVAERYRDGRVFLCGDSAHLFCPTGGVGMNTAIGDAFDLGWKLTASLQGWGGDELLESYEWERRPIGWRNTVAAANNADRIDALMKVTPDSVEDESELGQRTRERLGKQVADFSRVISSMGLHLGYRYVESPVIIHDGSAEPPDDYRVVVQSTWPGCRAPHAWLAPQISTLDWYDGQGFTLVCSGPGIDVAPLQAAAKDAGVPLKVVSVENPSVAALYERPLVLVRPDGHVCWRGAALPSDLSSLWEVATGRRTKPASTRVESAAHAA</sequence>
<evidence type="ECO:0000313" key="5">
    <source>
        <dbReference type="EMBL" id="NUZ08089.1"/>
    </source>
</evidence>
<keyword evidence="3" id="KW-0274">FAD</keyword>
<proteinExistence type="predicted"/>
<evidence type="ECO:0000313" key="6">
    <source>
        <dbReference type="Proteomes" id="UP000529637"/>
    </source>
</evidence>
<dbReference type="GO" id="GO:0016709">
    <property type="term" value="F:oxidoreductase activity, acting on paired donors, with incorporation or reduction of molecular oxygen, NAD(P)H as one donor, and incorporation of one atom of oxygen"/>
    <property type="evidence" value="ECO:0007669"/>
    <property type="project" value="UniProtKB-ARBA"/>
</dbReference>
<dbReference type="RefSeq" id="WP_246295059.1">
    <property type="nucleotide sequence ID" value="NZ_JABWMJ010000011.1"/>
</dbReference>